<organism evidence="2">
    <name type="scientific">Brassica napus</name>
    <name type="common">Rape</name>
    <dbReference type="NCBI Taxonomy" id="3708"/>
    <lineage>
        <taxon>Eukaryota</taxon>
        <taxon>Viridiplantae</taxon>
        <taxon>Streptophyta</taxon>
        <taxon>Embryophyta</taxon>
        <taxon>Tracheophyta</taxon>
        <taxon>Spermatophyta</taxon>
        <taxon>Magnoliopsida</taxon>
        <taxon>eudicotyledons</taxon>
        <taxon>Gunneridae</taxon>
        <taxon>Pentapetalae</taxon>
        <taxon>rosids</taxon>
        <taxon>malvids</taxon>
        <taxon>Brassicales</taxon>
        <taxon>Brassicaceae</taxon>
        <taxon>Brassiceae</taxon>
        <taxon>Brassica</taxon>
    </lineage>
</organism>
<reference evidence="2" key="1">
    <citation type="submission" date="2021-01" db="EMBL/GenBank/DDBJ databases">
        <authorList>
            <consortium name="Genoscope - CEA"/>
            <person name="William W."/>
        </authorList>
    </citation>
    <scope>NUCLEOTIDE SEQUENCE</scope>
</reference>
<evidence type="ECO:0000313" key="2">
    <source>
        <dbReference type="EMBL" id="CAF2068004.1"/>
    </source>
</evidence>
<dbReference type="AlphaFoldDB" id="A0A816R5B5"/>
<name>A0A816R5B5_BRANA</name>
<feature type="region of interest" description="Disordered" evidence="1">
    <location>
        <begin position="1"/>
        <end position="36"/>
    </location>
</feature>
<dbReference type="EMBL" id="HG994365">
    <property type="protein sequence ID" value="CAF2068004.1"/>
    <property type="molecule type" value="Genomic_DNA"/>
</dbReference>
<accession>A0A816R5B5</accession>
<evidence type="ECO:0000256" key="1">
    <source>
        <dbReference type="SAM" id="MobiDB-lite"/>
    </source>
</evidence>
<protein>
    <submittedName>
        <fullName evidence="2">(rape) hypothetical protein</fullName>
    </submittedName>
</protein>
<sequence length="79" mass="8718">MEGEEESKEQMRERVEEIASGTVEGGRPAGARNDSAKESAVLALLHSIDTKSKLAVAKVALLFWSVQHRSEHWKVLSNT</sequence>
<feature type="compositionally biased region" description="Basic and acidic residues" evidence="1">
    <location>
        <begin position="8"/>
        <end position="17"/>
    </location>
</feature>
<dbReference type="Proteomes" id="UP001295469">
    <property type="component" value="Chromosome C01"/>
</dbReference>
<gene>
    <name evidence="2" type="ORF">DARMORV10_C01P04950.1</name>
</gene>
<proteinExistence type="predicted"/>